<name>A0A9X2G5U4_9ACTN</name>
<keyword evidence="2" id="KW-1185">Reference proteome</keyword>
<dbReference type="EMBL" id="JAMZEB010000001">
    <property type="protein sequence ID" value="MCP2353162.1"/>
    <property type="molecule type" value="Genomic_DNA"/>
</dbReference>
<dbReference type="RefSeq" id="WP_253739598.1">
    <property type="nucleotide sequence ID" value="NZ_BAABKA010000086.1"/>
</dbReference>
<evidence type="ECO:0000313" key="2">
    <source>
        <dbReference type="Proteomes" id="UP001139648"/>
    </source>
</evidence>
<protein>
    <submittedName>
        <fullName evidence="1">Recombinational DNA repair protein (RecF pathway)</fullName>
    </submittedName>
</protein>
<organism evidence="1 2">
    <name type="scientific">Nonomuraea thailandensis</name>
    <dbReference type="NCBI Taxonomy" id="1188745"/>
    <lineage>
        <taxon>Bacteria</taxon>
        <taxon>Bacillati</taxon>
        <taxon>Actinomycetota</taxon>
        <taxon>Actinomycetes</taxon>
        <taxon>Streptosporangiales</taxon>
        <taxon>Streptosporangiaceae</taxon>
        <taxon>Nonomuraea</taxon>
    </lineage>
</organism>
<sequence length="63" mass="6711">MKRLTLGIPPYATDVTACSRCGNPVLLQDSWPLHGGGRICPDCVAEAVQAHQLTAATHRDLPS</sequence>
<accession>A0A9X2G5U4</accession>
<dbReference type="AlphaFoldDB" id="A0A9X2G5U4"/>
<gene>
    <name evidence="1" type="ORF">HD597_000182</name>
</gene>
<dbReference type="Proteomes" id="UP001139648">
    <property type="component" value="Unassembled WGS sequence"/>
</dbReference>
<reference evidence="1" key="1">
    <citation type="submission" date="2022-06" db="EMBL/GenBank/DDBJ databases">
        <title>Sequencing the genomes of 1000 actinobacteria strains.</title>
        <authorList>
            <person name="Klenk H.-P."/>
        </authorList>
    </citation>
    <scope>NUCLEOTIDE SEQUENCE</scope>
    <source>
        <strain evidence="1">DSM 46694</strain>
    </source>
</reference>
<proteinExistence type="predicted"/>
<evidence type="ECO:0000313" key="1">
    <source>
        <dbReference type="EMBL" id="MCP2353162.1"/>
    </source>
</evidence>
<comment type="caution">
    <text evidence="1">The sequence shown here is derived from an EMBL/GenBank/DDBJ whole genome shotgun (WGS) entry which is preliminary data.</text>
</comment>